<dbReference type="AlphaFoldDB" id="A0A9W4XKA4"/>
<gene>
    <name evidence="2" type="ORF">PDIGIT_LOCUS4669</name>
</gene>
<comment type="caution">
    <text evidence="2">The sequence shown here is derived from an EMBL/GenBank/DDBJ whole genome shotgun (WGS) entry which is preliminary data.</text>
</comment>
<feature type="compositionally biased region" description="Basic and acidic residues" evidence="1">
    <location>
        <begin position="628"/>
        <end position="642"/>
    </location>
</feature>
<feature type="region of interest" description="Disordered" evidence="1">
    <location>
        <begin position="572"/>
        <end position="665"/>
    </location>
</feature>
<evidence type="ECO:0000256" key="1">
    <source>
        <dbReference type="SAM" id="MobiDB-lite"/>
    </source>
</evidence>
<feature type="compositionally biased region" description="Low complexity" evidence="1">
    <location>
        <begin position="225"/>
        <end position="242"/>
    </location>
</feature>
<evidence type="ECO:0000313" key="3">
    <source>
        <dbReference type="Proteomes" id="UP001152607"/>
    </source>
</evidence>
<protein>
    <submittedName>
        <fullName evidence="2">Uncharacterized protein</fullName>
    </submittedName>
</protein>
<feature type="compositionally biased region" description="Basic and acidic residues" evidence="1">
    <location>
        <begin position="272"/>
        <end position="281"/>
    </location>
</feature>
<sequence length="665" mass="73598">MPSVLKGRGNKISSYWERIQAWFWCGQFLNPAVPASEELEAADSHDVTIIEVPSTGDNSKAVRFAETVTIIEATRPPTVAKKPNATVSEKDMGSPRKSSKSPVYKQYTYSTRDSNTSRAFNKDSSRLHNVQNASITKSGSCKFQTSTRLSKNVFTRYHEQQTKNKFWTGRILISTSVVTTKNDTPNSYSAPFTLPTPSSKSTISSPIFAADPDNHPNSTDSLNISTPPSSFGSPSSSPAPSSGRAVPAKDAERTTIEQQRALATEASIQKTQARDERKHAQEATAIRSARLSEHRMMQEIMDREQARQAHLAAMAYEHQQQLALQNQRQRELKAALNAQKIMELKGCRQKYDNIINALVGPLLGNGFAPEIPEAWERETIPVLTAIWSEISGFCEGVTVQSLRTLSPIEFLQFETEFVSPALARLLAWSTKRHSLQHQQLLGNTGWELRSVKKLCNALCQIPLEHSPDLFAKVTMICGLLSKLSLHFATQMNRAVTASARAAERIARHNEGVAFQAKELAAVRHEAENYTGTKKTKQDMDLDFIANNLSNSTDLNSTPEWVLSMEEMIREEAEAAAKREAAAASAHLSSPSTSPTLDPSDKVTFVNSDYQPDLRRGAIVEDEEEEEESRIRESGVESEEGGKGRGRFATYDESAGVLDFGEDEDN</sequence>
<feature type="region of interest" description="Disordered" evidence="1">
    <location>
        <begin position="75"/>
        <end position="106"/>
    </location>
</feature>
<reference evidence="2" key="1">
    <citation type="submission" date="2023-01" db="EMBL/GenBank/DDBJ databases">
        <authorList>
            <person name="Van Ghelder C."/>
            <person name="Rancurel C."/>
        </authorList>
    </citation>
    <scope>NUCLEOTIDE SEQUENCE</scope>
    <source>
        <strain evidence="2">CNCM I-4278</strain>
    </source>
</reference>
<organism evidence="2 3">
    <name type="scientific">Periconia digitata</name>
    <dbReference type="NCBI Taxonomy" id="1303443"/>
    <lineage>
        <taxon>Eukaryota</taxon>
        <taxon>Fungi</taxon>
        <taxon>Dikarya</taxon>
        <taxon>Ascomycota</taxon>
        <taxon>Pezizomycotina</taxon>
        <taxon>Dothideomycetes</taxon>
        <taxon>Pleosporomycetidae</taxon>
        <taxon>Pleosporales</taxon>
        <taxon>Massarineae</taxon>
        <taxon>Periconiaceae</taxon>
        <taxon>Periconia</taxon>
    </lineage>
</organism>
<dbReference type="EMBL" id="CAOQHR010000003">
    <property type="protein sequence ID" value="CAI6331644.1"/>
    <property type="molecule type" value="Genomic_DNA"/>
</dbReference>
<proteinExistence type="predicted"/>
<evidence type="ECO:0000313" key="2">
    <source>
        <dbReference type="EMBL" id="CAI6331644.1"/>
    </source>
</evidence>
<feature type="compositionally biased region" description="Polar residues" evidence="1">
    <location>
        <begin position="180"/>
        <end position="190"/>
    </location>
</feature>
<feature type="compositionally biased region" description="Low complexity" evidence="1">
    <location>
        <begin position="581"/>
        <end position="597"/>
    </location>
</feature>
<dbReference type="Proteomes" id="UP001152607">
    <property type="component" value="Unassembled WGS sequence"/>
</dbReference>
<feature type="region of interest" description="Disordered" evidence="1">
    <location>
        <begin position="180"/>
        <end position="283"/>
    </location>
</feature>
<keyword evidence="3" id="KW-1185">Reference proteome</keyword>
<feature type="compositionally biased region" description="Polar residues" evidence="1">
    <location>
        <begin position="215"/>
        <end position="224"/>
    </location>
</feature>
<name>A0A9W4XKA4_9PLEO</name>
<accession>A0A9W4XKA4</accession>
<feature type="compositionally biased region" description="Low complexity" evidence="1">
    <location>
        <begin position="195"/>
        <end position="207"/>
    </location>
</feature>